<dbReference type="Gene3D" id="1.10.8.10">
    <property type="entry name" value="DNA helicase RuvA subunit, C-terminal domain"/>
    <property type="match status" value="1"/>
</dbReference>
<dbReference type="PROSITE" id="PS50030">
    <property type="entry name" value="UBA"/>
    <property type="match status" value="1"/>
</dbReference>
<evidence type="ECO:0000313" key="2">
    <source>
        <dbReference type="EMBL" id="EEH60265.1"/>
    </source>
</evidence>
<dbReference type="SUPFAM" id="SSF46934">
    <property type="entry name" value="UBA-like"/>
    <property type="match status" value="1"/>
</dbReference>
<organism evidence="3">
    <name type="scientific">Micromonas pusilla (strain CCMP1545)</name>
    <name type="common">Picoplanktonic green alga</name>
    <dbReference type="NCBI Taxonomy" id="564608"/>
    <lineage>
        <taxon>Eukaryota</taxon>
        <taxon>Viridiplantae</taxon>
        <taxon>Chlorophyta</taxon>
        <taxon>Mamiellophyceae</taxon>
        <taxon>Mamiellales</taxon>
        <taxon>Mamiellaceae</taxon>
        <taxon>Micromonas</taxon>
    </lineage>
</organism>
<evidence type="ECO:0000259" key="1">
    <source>
        <dbReference type="PROSITE" id="PS50030"/>
    </source>
</evidence>
<dbReference type="KEGG" id="mpp:MICPUCDRAFT_50317"/>
<dbReference type="InterPro" id="IPR009060">
    <property type="entry name" value="UBA-like_sf"/>
</dbReference>
<sequence length="61" mass="5849">MEVAPAAMTSVAAAAVAADAGGGADDATTLVEMGFAREDARRALDAAGGDVAAAVDILSSR</sequence>
<name>C1MHT8_MICPC</name>
<proteinExistence type="predicted"/>
<protein>
    <submittedName>
        <fullName evidence="2">Predicted protein</fullName>
    </submittedName>
</protein>
<gene>
    <name evidence="2" type="ORF">MICPUCDRAFT_50317</name>
</gene>
<dbReference type="Pfam" id="PF00627">
    <property type="entry name" value="UBA"/>
    <property type="match status" value="1"/>
</dbReference>
<dbReference type="GeneID" id="9680282"/>
<dbReference type="EMBL" id="GG663735">
    <property type="protein sequence ID" value="EEH60265.1"/>
    <property type="molecule type" value="Genomic_DNA"/>
</dbReference>
<keyword evidence="3" id="KW-1185">Reference proteome</keyword>
<accession>C1MHT8</accession>
<dbReference type="RefSeq" id="XP_003055013.1">
    <property type="nucleotide sequence ID" value="XM_003054967.1"/>
</dbReference>
<feature type="domain" description="UBA" evidence="1">
    <location>
        <begin position="17"/>
        <end position="61"/>
    </location>
</feature>
<dbReference type="AlphaFoldDB" id="C1MHT8"/>
<reference evidence="2 3" key="1">
    <citation type="journal article" date="2009" name="Science">
        <title>Green evolution and dynamic adaptations revealed by genomes of the marine picoeukaryotes Micromonas.</title>
        <authorList>
            <person name="Worden A.Z."/>
            <person name="Lee J.H."/>
            <person name="Mock T."/>
            <person name="Rouze P."/>
            <person name="Simmons M.P."/>
            <person name="Aerts A.L."/>
            <person name="Allen A.E."/>
            <person name="Cuvelier M.L."/>
            <person name="Derelle E."/>
            <person name="Everett M.V."/>
            <person name="Foulon E."/>
            <person name="Grimwood J."/>
            <person name="Gundlach H."/>
            <person name="Henrissat B."/>
            <person name="Napoli C."/>
            <person name="McDonald S.M."/>
            <person name="Parker M.S."/>
            <person name="Rombauts S."/>
            <person name="Salamov A."/>
            <person name="Von Dassow P."/>
            <person name="Badger J.H."/>
            <person name="Coutinho P.M."/>
            <person name="Demir E."/>
            <person name="Dubchak I."/>
            <person name="Gentemann C."/>
            <person name="Eikrem W."/>
            <person name="Gready J.E."/>
            <person name="John U."/>
            <person name="Lanier W."/>
            <person name="Lindquist E.A."/>
            <person name="Lucas S."/>
            <person name="Mayer K.F."/>
            <person name="Moreau H."/>
            <person name="Not F."/>
            <person name="Otillar R."/>
            <person name="Panaud O."/>
            <person name="Pangilinan J."/>
            <person name="Paulsen I."/>
            <person name="Piegu B."/>
            <person name="Poliakov A."/>
            <person name="Robbens S."/>
            <person name="Schmutz J."/>
            <person name="Toulza E."/>
            <person name="Wyss T."/>
            <person name="Zelensky A."/>
            <person name="Zhou K."/>
            <person name="Armbrust E.V."/>
            <person name="Bhattacharya D."/>
            <person name="Goodenough U.W."/>
            <person name="Van de Peer Y."/>
            <person name="Grigoriev I.V."/>
        </authorList>
    </citation>
    <scope>NUCLEOTIDE SEQUENCE [LARGE SCALE GENOMIC DNA]</scope>
    <source>
        <strain evidence="2 3">CCMP1545</strain>
    </source>
</reference>
<evidence type="ECO:0000313" key="3">
    <source>
        <dbReference type="Proteomes" id="UP000001876"/>
    </source>
</evidence>
<dbReference type="SMART" id="SM00165">
    <property type="entry name" value="UBA"/>
    <property type="match status" value="1"/>
</dbReference>
<dbReference type="Proteomes" id="UP000001876">
    <property type="component" value="Unassembled WGS sequence"/>
</dbReference>
<dbReference type="InterPro" id="IPR015940">
    <property type="entry name" value="UBA"/>
</dbReference>